<dbReference type="EMBL" id="CQPC01000010">
    <property type="protein sequence ID" value="CNT81571.1"/>
    <property type="molecule type" value="Genomic_DNA"/>
</dbReference>
<organism evidence="1 2">
    <name type="scientific">Salmonella enterica subsp. enterica serovar Bovismorbificans</name>
    <dbReference type="NCBI Taxonomy" id="58097"/>
    <lineage>
        <taxon>Bacteria</taxon>
        <taxon>Pseudomonadati</taxon>
        <taxon>Pseudomonadota</taxon>
        <taxon>Gammaproteobacteria</taxon>
        <taxon>Enterobacterales</taxon>
        <taxon>Enterobacteriaceae</taxon>
        <taxon>Salmonella</taxon>
    </lineage>
</organism>
<gene>
    <name evidence="1" type="ORF">ERS008202_01088</name>
</gene>
<accession>A0A655BVS8</accession>
<sequence length="105" mass="12197">MDGNIANDIRTFKNVDNAGNQAGCDKGGDKRNKNIRQLTQSIAHRRFILRFRLRFGTRHSIVRLYTTCGNLHAHRINHLRSLPRPNDQLMLLPLLYVSTDARQRF</sequence>
<reference evidence="1 2" key="1">
    <citation type="submission" date="2015-03" db="EMBL/GenBank/DDBJ databases">
        <authorList>
            <consortium name="Pathogen Informatics"/>
        </authorList>
    </citation>
    <scope>NUCLEOTIDE SEQUENCE [LARGE SCALE GENOMIC DNA]</scope>
    <source>
        <strain evidence="1 2">3476</strain>
    </source>
</reference>
<evidence type="ECO:0000313" key="1">
    <source>
        <dbReference type="EMBL" id="CNT81571.1"/>
    </source>
</evidence>
<protein>
    <submittedName>
        <fullName evidence="1">Uncharacterized protein</fullName>
    </submittedName>
</protein>
<name>A0A655BVS8_SALET</name>
<evidence type="ECO:0000313" key="2">
    <source>
        <dbReference type="Proteomes" id="UP000039541"/>
    </source>
</evidence>
<dbReference type="AlphaFoldDB" id="A0A655BVS8"/>
<dbReference type="Proteomes" id="UP000039541">
    <property type="component" value="Unassembled WGS sequence"/>
</dbReference>
<proteinExistence type="predicted"/>